<proteinExistence type="predicted"/>
<organism evidence="1 2">
    <name type="scientific">Streptomyces ziwulingensis</name>
    <dbReference type="NCBI Taxonomy" id="1045501"/>
    <lineage>
        <taxon>Bacteria</taxon>
        <taxon>Bacillati</taxon>
        <taxon>Actinomycetota</taxon>
        <taxon>Actinomycetes</taxon>
        <taxon>Kitasatosporales</taxon>
        <taxon>Streptomycetaceae</taxon>
        <taxon>Streptomyces</taxon>
    </lineage>
</organism>
<dbReference type="EMBL" id="BAABIG010000092">
    <property type="protein sequence ID" value="GAA4824895.1"/>
    <property type="molecule type" value="Genomic_DNA"/>
</dbReference>
<evidence type="ECO:0008006" key="3">
    <source>
        <dbReference type="Google" id="ProtNLM"/>
    </source>
</evidence>
<dbReference type="RefSeq" id="WP_345624593.1">
    <property type="nucleotide sequence ID" value="NZ_BAABIG010000092.1"/>
</dbReference>
<gene>
    <name evidence="1" type="ORF">GCM10023220_68360</name>
</gene>
<dbReference type="Proteomes" id="UP001501265">
    <property type="component" value="Unassembled WGS sequence"/>
</dbReference>
<dbReference type="Gene3D" id="1.10.3680.10">
    <property type="entry name" value="TerB-like"/>
    <property type="match status" value="1"/>
</dbReference>
<protein>
    <recommendedName>
        <fullName evidence="3">Co-chaperone DjlA N-terminal domain-containing protein</fullName>
    </recommendedName>
</protein>
<comment type="caution">
    <text evidence="1">The sequence shown here is derived from an EMBL/GenBank/DDBJ whole genome shotgun (WGS) entry which is preliminary data.</text>
</comment>
<dbReference type="SUPFAM" id="SSF158682">
    <property type="entry name" value="TerB-like"/>
    <property type="match status" value="1"/>
</dbReference>
<sequence length="170" mass="18482">MSLTSERPSALGLTWIFQEFWGFKNPPTITDFEAYGKALLICAGGDGDLASAEREYAIGLIAGMHGPDEVVETLKTYGGEDDLRAVLSNAEGARESGGCLVYDTIRVSAADGVLAPGELDKIHEVADLLSVPRENVAQMVRIHQQEQELRDQRFKLCFPDAANRPFAPVS</sequence>
<name>A0ABP9D2Y9_9ACTN</name>
<keyword evidence="2" id="KW-1185">Reference proteome</keyword>
<reference evidence="2" key="1">
    <citation type="journal article" date="2019" name="Int. J. Syst. Evol. Microbiol.">
        <title>The Global Catalogue of Microorganisms (GCM) 10K type strain sequencing project: providing services to taxonomists for standard genome sequencing and annotation.</title>
        <authorList>
            <consortium name="The Broad Institute Genomics Platform"/>
            <consortium name="The Broad Institute Genome Sequencing Center for Infectious Disease"/>
            <person name="Wu L."/>
            <person name="Ma J."/>
        </authorList>
    </citation>
    <scope>NUCLEOTIDE SEQUENCE [LARGE SCALE GENOMIC DNA]</scope>
    <source>
        <strain evidence="2">JCM 18081</strain>
    </source>
</reference>
<accession>A0ABP9D2Y9</accession>
<dbReference type="InterPro" id="IPR029024">
    <property type="entry name" value="TerB-like"/>
</dbReference>
<evidence type="ECO:0000313" key="2">
    <source>
        <dbReference type="Proteomes" id="UP001501265"/>
    </source>
</evidence>
<evidence type="ECO:0000313" key="1">
    <source>
        <dbReference type="EMBL" id="GAA4824895.1"/>
    </source>
</evidence>